<evidence type="ECO:0000313" key="3">
    <source>
        <dbReference type="Proteomes" id="UP000515480"/>
    </source>
</evidence>
<name>A0A7G7VJF3_9FIRM</name>
<dbReference type="Pfam" id="PF13672">
    <property type="entry name" value="PP2C_2"/>
    <property type="match status" value="1"/>
</dbReference>
<feature type="domain" description="PPM-type phosphatase" evidence="1">
    <location>
        <begin position="3"/>
        <end position="234"/>
    </location>
</feature>
<reference evidence="2 3" key="1">
    <citation type="submission" date="2020-07" db="EMBL/GenBank/DDBJ databases">
        <title>Complete genome and description of Selenomonas timonensis sp. nov., a new bacterium isolated from a gingivitis subject.</title>
        <authorList>
            <person name="Antezack A."/>
        </authorList>
    </citation>
    <scope>NUCLEOTIDE SEQUENCE [LARGE SCALE GENOMIC DNA]</scope>
    <source>
        <strain evidence="2 3">Marseille-Q3039</strain>
    </source>
</reference>
<dbReference type="SMART" id="SM00332">
    <property type="entry name" value="PP2Cc"/>
    <property type="match status" value="1"/>
</dbReference>
<dbReference type="PANTHER" id="PTHR13832:SF827">
    <property type="entry name" value="PROTEIN PHOSPHATASE 1L"/>
    <property type="match status" value="1"/>
</dbReference>
<accession>A0A7G7VJF3</accession>
<evidence type="ECO:0000259" key="1">
    <source>
        <dbReference type="PROSITE" id="PS51746"/>
    </source>
</evidence>
<dbReference type="Gene3D" id="3.60.40.10">
    <property type="entry name" value="PPM-type phosphatase domain"/>
    <property type="match status" value="1"/>
</dbReference>
<proteinExistence type="predicted"/>
<sequence>MIEVSSASDIGRVRTSNEDSYGVFAPAVYVVADGLGGHAAGEVASRMVVAAVHDMANEGAAMDTATLKSAVLRANQQVLDASAGNASYEGMGSTATVLHVDEAAGMAYYAHVGDSRLYLLRRGVFRQVSRDHSYVEELVARGELSEAEAQHHPRKNVLLRAVGIEERLHVDGDSFPLEAGDRLLLATDGLTNMVDDAVLAALLGGDFANVAERMVEQALAGGGSDNITAIALAYEMP</sequence>
<dbReference type="RefSeq" id="WP_009441781.1">
    <property type="nucleotide sequence ID" value="NZ_CP060204.1"/>
</dbReference>
<dbReference type="EMBL" id="CP060204">
    <property type="protein sequence ID" value="QNH54246.1"/>
    <property type="molecule type" value="Genomic_DNA"/>
</dbReference>
<dbReference type="GO" id="GO:0004722">
    <property type="term" value="F:protein serine/threonine phosphatase activity"/>
    <property type="evidence" value="ECO:0007669"/>
    <property type="project" value="InterPro"/>
</dbReference>
<dbReference type="PROSITE" id="PS51746">
    <property type="entry name" value="PPM_2"/>
    <property type="match status" value="1"/>
</dbReference>
<keyword evidence="3" id="KW-1185">Reference proteome</keyword>
<dbReference type="InterPro" id="IPR036457">
    <property type="entry name" value="PPM-type-like_dom_sf"/>
</dbReference>
<dbReference type="NCBIfam" id="NF033484">
    <property type="entry name" value="Stp1_PP2C_phos"/>
    <property type="match status" value="1"/>
</dbReference>
<dbReference type="InterPro" id="IPR001932">
    <property type="entry name" value="PPM-type_phosphatase-like_dom"/>
</dbReference>
<dbReference type="SUPFAM" id="SSF81606">
    <property type="entry name" value="PP2C-like"/>
    <property type="match status" value="1"/>
</dbReference>
<dbReference type="AlphaFoldDB" id="A0A7G7VJF3"/>
<dbReference type="CDD" id="cd00143">
    <property type="entry name" value="PP2Cc"/>
    <property type="match status" value="1"/>
</dbReference>
<gene>
    <name evidence="2" type="ORF">H1B31_10440</name>
</gene>
<dbReference type="InterPro" id="IPR015655">
    <property type="entry name" value="PP2C"/>
</dbReference>
<protein>
    <submittedName>
        <fullName evidence="2">Stp1/IreP family PP2C-type Ser/Thr phosphatase</fullName>
    </submittedName>
</protein>
<dbReference type="SMART" id="SM00331">
    <property type="entry name" value="PP2C_SIG"/>
    <property type="match status" value="1"/>
</dbReference>
<evidence type="ECO:0000313" key="2">
    <source>
        <dbReference type="EMBL" id="QNH54246.1"/>
    </source>
</evidence>
<dbReference type="KEGG" id="stim:H1B31_10440"/>
<organism evidence="2 3">
    <name type="scientific">Selenomonas timonae</name>
    <dbReference type="NCBI Taxonomy" id="2754044"/>
    <lineage>
        <taxon>Bacteria</taxon>
        <taxon>Bacillati</taxon>
        <taxon>Bacillota</taxon>
        <taxon>Negativicutes</taxon>
        <taxon>Selenomonadales</taxon>
        <taxon>Selenomonadaceae</taxon>
        <taxon>Selenomonas</taxon>
    </lineage>
</organism>
<dbReference type="PANTHER" id="PTHR13832">
    <property type="entry name" value="PROTEIN PHOSPHATASE 2C"/>
    <property type="match status" value="1"/>
</dbReference>
<dbReference type="Proteomes" id="UP000515480">
    <property type="component" value="Chromosome"/>
</dbReference>